<name>A0A7T8HHW8_CALRO</name>
<dbReference type="AlphaFoldDB" id="A0A7T8HHW8"/>
<feature type="non-terminal residue" evidence="2">
    <location>
        <position position="1"/>
    </location>
</feature>
<sequence length="132" mass="15241">ARSLQGSIHSSSSLADRMRGLRHDVQRRLSRFRSRSAERISNKSKRSSRSPPNRRMTTSSIPVVDDYLSLNILIIIAGDETPSLRFHHRPSHIMGPLSEQHGPLWTVLLVPMTLMPYDLRFELNKIFYFRGE</sequence>
<feature type="region of interest" description="Disordered" evidence="1">
    <location>
        <begin position="1"/>
        <end position="20"/>
    </location>
</feature>
<feature type="region of interest" description="Disordered" evidence="1">
    <location>
        <begin position="27"/>
        <end position="59"/>
    </location>
</feature>
<evidence type="ECO:0000313" key="3">
    <source>
        <dbReference type="Proteomes" id="UP000595437"/>
    </source>
</evidence>
<gene>
    <name evidence="2" type="ORF">FKW44_011397</name>
</gene>
<proteinExistence type="predicted"/>
<evidence type="ECO:0000256" key="1">
    <source>
        <dbReference type="SAM" id="MobiDB-lite"/>
    </source>
</evidence>
<dbReference type="Proteomes" id="UP000595437">
    <property type="component" value="Chromosome 7"/>
</dbReference>
<feature type="compositionally biased region" description="Low complexity" evidence="1">
    <location>
        <begin position="1"/>
        <end position="13"/>
    </location>
</feature>
<keyword evidence="3" id="KW-1185">Reference proteome</keyword>
<reference evidence="3" key="1">
    <citation type="submission" date="2021-01" db="EMBL/GenBank/DDBJ databases">
        <title>Caligus Genome Assembly.</title>
        <authorList>
            <person name="Gallardo-Escarate C."/>
        </authorList>
    </citation>
    <scope>NUCLEOTIDE SEQUENCE [LARGE SCALE GENOMIC DNA]</scope>
</reference>
<protein>
    <submittedName>
        <fullName evidence="2">Uncharacterized protein</fullName>
    </submittedName>
</protein>
<accession>A0A7T8HHW8</accession>
<evidence type="ECO:0000313" key="2">
    <source>
        <dbReference type="EMBL" id="QQP50398.1"/>
    </source>
</evidence>
<feature type="compositionally biased region" description="Low complexity" evidence="1">
    <location>
        <begin position="49"/>
        <end position="59"/>
    </location>
</feature>
<dbReference type="EMBL" id="CP045896">
    <property type="protein sequence ID" value="QQP50398.1"/>
    <property type="molecule type" value="Genomic_DNA"/>
</dbReference>
<feature type="non-terminal residue" evidence="2">
    <location>
        <position position="132"/>
    </location>
</feature>
<organism evidence="2 3">
    <name type="scientific">Caligus rogercresseyi</name>
    <name type="common">Sea louse</name>
    <dbReference type="NCBI Taxonomy" id="217165"/>
    <lineage>
        <taxon>Eukaryota</taxon>
        <taxon>Metazoa</taxon>
        <taxon>Ecdysozoa</taxon>
        <taxon>Arthropoda</taxon>
        <taxon>Crustacea</taxon>
        <taxon>Multicrustacea</taxon>
        <taxon>Hexanauplia</taxon>
        <taxon>Copepoda</taxon>
        <taxon>Siphonostomatoida</taxon>
        <taxon>Caligidae</taxon>
        <taxon>Caligus</taxon>
    </lineage>
</organism>